<gene>
    <name evidence="1" type="ORF">L2E82_40448</name>
</gene>
<dbReference type="Proteomes" id="UP001055811">
    <property type="component" value="Linkage Group LG07"/>
</dbReference>
<evidence type="ECO:0000313" key="1">
    <source>
        <dbReference type="EMBL" id="KAI3710659.1"/>
    </source>
</evidence>
<name>A0ACB9AKT4_CICIN</name>
<reference evidence="1 2" key="2">
    <citation type="journal article" date="2022" name="Mol. Ecol. Resour.">
        <title>The genomes of chicory, endive, great burdock and yacon provide insights into Asteraceae paleo-polyploidization history and plant inulin production.</title>
        <authorList>
            <person name="Fan W."/>
            <person name="Wang S."/>
            <person name="Wang H."/>
            <person name="Wang A."/>
            <person name="Jiang F."/>
            <person name="Liu H."/>
            <person name="Zhao H."/>
            <person name="Xu D."/>
            <person name="Zhang Y."/>
        </authorList>
    </citation>
    <scope>NUCLEOTIDE SEQUENCE [LARGE SCALE GENOMIC DNA]</scope>
    <source>
        <strain evidence="2">cv. Punajuju</strain>
        <tissue evidence="1">Leaves</tissue>
    </source>
</reference>
<proteinExistence type="predicted"/>
<accession>A0ACB9AKT4</accession>
<organism evidence="1 2">
    <name type="scientific">Cichorium intybus</name>
    <name type="common">Chicory</name>
    <dbReference type="NCBI Taxonomy" id="13427"/>
    <lineage>
        <taxon>Eukaryota</taxon>
        <taxon>Viridiplantae</taxon>
        <taxon>Streptophyta</taxon>
        <taxon>Embryophyta</taxon>
        <taxon>Tracheophyta</taxon>
        <taxon>Spermatophyta</taxon>
        <taxon>Magnoliopsida</taxon>
        <taxon>eudicotyledons</taxon>
        <taxon>Gunneridae</taxon>
        <taxon>Pentapetalae</taxon>
        <taxon>asterids</taxon>
        <taxon>campanulids</taxon>
        <taxon>Asterales</taxon>
        <taxon>Asteraceae</taxon>
        <taxon>Cichorioideae</taxon>
        <taxon>Cichorieae</taxon>
        <taxon>Cichoriinae</taxon>
        <taxon>Cichorium</taxon>
    </lineage>
</organism>
<reference evidence="2" key="1">
    <citation type="journal article" date="2022" name="Mol. Ecol. Resour.">
        <title>The genomes of chicory, endive, great burdock and yacon provide insights into Asteraceae palaeo-polyploidization history and plant inulin production.</title>
        <authorList>
            <person name="Fan W."/>
            <person name="Wang S."/>
            <person name="Wang H."/>
            <person name="Wang A."/>
            <person name="Jiang F."/>
            <person name="Liu H."/>
            <person name="Zhao H."/>
            <person name="Xu D."/>
            <person name="Zhang Y."/>
        </authorList>
    </citation>
    <scope>NUCLEOTIDE SEQUENCE [LARGE SCALE GENOMIC DNA]</scope>
    <source>
        <strain evidence="2">cv. Punajuju</strain>
    </source>
</reference>
<keyword evidence="2" id="KW-1185">Reference proteome</keyword>
<evidence type="ECO:0000313" key="2">
    <source>
        <dbReference type="Proteomes" id="UP001055811"/>
    </source>
</evidence>
<protein>
    <submittedName>
        <fullName evidence="1">Uncharacterized protein</fullName>
    </submittedName>
</protein>
<dbReference type="EMBL" id="CM042015">
    <property type="protein sequence ID" value="KAI3710659.1"/>
    <property type="molecule type" value="Genomic_DNA"/>
</dbReference>
<sequence length="68" mass="7562">MTLITRTSNDMSRDLMTAMISVRTVSVSVHESYICKIPVNSDLQAGELTKITTSINAVIFQQHHVGNR</sequence>
<comment type="caution">
    <text evidence="1">The sequence shown here is derived from an EMBL/GenBank/DDBJ whole genome shotgun (WGS) entry which is preliminary data.</text>
</comment>